<keyword evidence="9" id="KW-1185">Reference proteome</keyword>
<evidence type="ECO:0000256" key="5">
    <source>
        <dbReference type="ARBA" id="ARBA00023002"/>
    </source>
</evidence>
<gene>
    <name evidence="8" type="ORF">LHJ74_02850</name>
</gene>
<dbReference type="PROSITE" id="PS00059">
    <property type="entry name" value="ADH_ZINC"/>
    <property type="match status" value="1"/>
</dbReference>
<dbReference type="SUPFAM" id="SSF50129">
    <property type="entry name" value="GroES-like"/>
    <property type="match status" value="1"/>
</dbReference>
<dbReference type="Gene3D" id="3.90.180.10">
    <property type="entry name" value="Medium-chain alcohol dehydrogenases, catalytic domain"/>
    <property type="match status" value="1"/>
</dbReference>
<evidence type="ECO:0000256" key="3">
    <source>
        <dbReference type="ARBA" id="ARBA00022723"/>
    </source>
</evidence>
<evidence type="ECO:0000259" key="7">
    <source>
        <dbReference type="SMART" id="SM00829"/>
    </source>
</evidence>
<name>A0ABT2JLX3_9ACTN</name>
<dbReference type="InterPro" id="IPR036291">
    <property type="entry name" value="NAD(P)-bd_dom_sf"/>
</dbReference>
<evidence type="ECO:0000313" key="9">
    <source>
        <dbReference type="Proteomes" id="UP001156389"/>
    </source>
</evidence>
<dbReference type="CDD" id="cd08278">
    <property type="entry name" value="benzyl_alcohol_DH"/>
    <property type="match status" value="1"/>
</dbReference>
<dbReference type="InterPro" id="IPR002328">
    <property type="entry name" value="ADH_Zn_CS"/>
</dbReference>
<reference evidence="8 9" key="1">
    <citation type="submission" date="2021-10" db="EMBL/GenBank/DDBJ databases">
        <title>Streptomyces gossypii sp. nov., isolated from soil collected from cotton field.</title>
        <authorList>
            <person name="Ge X."/>
            <person name="Chen X."/>
            <person name="Liu W."/>
        </authorList>
    </citation>
    <scope>NUCLEOTIDE SEQUENCE [LARGE SCALE GENOMIC DNA]</scope>
    <source>
        <strain evidence="8 9">N2-109</strain>
    </source>
</reference>
<dbReference type="SUPFAM" id="SSF51735">
    <property type="entry name" value="NAD(P)-binding Rossmann-fold domains"/>
    <property type="match status" value="1"/>
</dbReference>
<dbReference type="InterPro" id="IPR013154">
    <property type="entry name" value="ADH-like_N"/>
</dbReference>
<comment type="similarity">
    <text evidence="2 6">Belongs to the zinc-containing alcohol dehydrogenase family.</text>
</comment>
<keyword evidence="4 6" id="KW-0862">Zinc</keyword>
<proteinExistence type="inferred from homology"/>
<feature type="domain" description="Enoyl reductase (ER)" evidence="7">
    <location>
        <begin position="8"/>
        <end position="364"/>
    </location>
</feature>
<dbReference type="Pfam" id="PF00107">
    <property type="entry name" value="ADH_zinc_N"/>
    <property type="match status" value="1"/>
</dbReference>
<accession>A0ABT2JLX3</accession>
<evidence type="ECO:0000256" key="1">
    <source>
        <dbReference type="ARBA" id="ARBA00001947"/>
    </source>
</evidence>
<evidence type="ECO:0000256" key="2">
    <source>
        <dbReference type="ARBA" id="ARBA00008072"/>
    </source>
</evidence>
<dbReference type="Pfam" id="PF08240">
    <property type="entry name" value="ADH_N"/>
    <property type="match status" value="1"/>
</dbReference>
<keyword evidence="5" id="KW-0560">Oxidoreductase</keyword>
<sequence length="367" mass="38314">MKVTAAVSTAPQAPFEMRELELSALAPDELRVRLVATGVCHTDALVRDQAYPTPLPAVLGHEGAGVVEETGRDVRSVRPGDQVVLSFDSCGQCDHCRSGAPGYCRSLLALNFSGRRPDGSSTLHDGREPLSSRFFGQSSFATHANVAERSVVKVDPGLPLELLGPLGCGVLTGAGAVFHTFRPPAGSSIAVFGTGAVGASALLAAQVAGCATLIAVDVLGSRLEFARALGATHTVDPNAGDPVEQIREITGGRGVAYALETTGLPAVLRQAADSLDIRGTVGLVGAAAPGTETSFETGLSLTKGWTLRMIIEGDAVPQVFVPRLIELWSRGRFPFDRLITPYPFAKIDDAFRDSANGDAVKPVLTFG</sequence>
<organism evidence="8 9">
    <name type="scientific">Streptomyces gossypii</name>
    <dbReference type="NCBI Taxonomy" id="2883101"/>
    <lineage>
        <taxon>Bacteria</taxon>
        <taxon>Bacillati</taxon>
        <taxon>Actinomycetota</taxon>
        <taxon>Actinomycetes</taxon>
        <taxon>Kitasatosporales</taxon>
        <taxon>Streptomycetaceae</taxon>
        <taxon>Streptomyces</taxon>
    </lineage>
</organism>
<dbReference type="InterPro" id="IPR013149">
    <property type="entry name" value="ADH-like_C"/>
</dbReference>
<protein>
    <submittedName>
        <fullName evidence="8">NAD(P)-dependent alcohol dehydrogenase</fullName>
    </submittedName>
</protein>
<dbReference type="RefSeq" id="WP_260215811.1">
    <property type="nucleotide sequence ID" value="NZ_JAJAGO010000001.1"/>
</dbReference>
<evidence type="ECO:0000256" key="6">
    <source>
        <dbReference type="RuleBase" id="RU361277"/>
    </source>
</evidence>
<comment type="caution">
    <text evidence="8">The sequence shown here is derived from an EMBL/GenBank/DDBJ whole genome shotgun (WGS) entry which is preliminary data.</text>
</comment>
<comment type="cofactor">
    <cofactor evidence="1 6">
        <name>Zn(2+)</name>
        <dbReference type="ChEBI" id="CHEBI:29105"/>
    </cofactor>
</comment>
<dbReference type="InterPro" id="IPR011032">
    <property type="entry name" value="GroES-like_sf"/>
</dbReference>
<dbReference type="Gene3D" id="3.40.50.720">
    <property type="entry name" value="NAD(P)-binding Rossmann-like Domain"/>
    <property type="match status" value="1"/>
</dbReference>
<keyword evidence="3 6" id="KW-0479">Metal-binding</keyword>
<dbReference type="EMBL" id="JAJAGO010000001">
    <property type="protein sequence ID" value="MCT2588882.1"/>
    <property type="molecule type" value="Genomic_DNA"/>
</dbReference>
<evidence type="ECO:0000313" key="8">
    <source>
        <dbReference type="EMBL" id="MCT2588882.1"/>
    </source>
</evidence>
<dbReference type="PANTHER" id="PTHR43350:SF21">
    <property type="entry name" value="S-NITROSOMYCOTHIOL REDUCTASE MSCR"/>
    <property type="match status" value="1"/>
</dbReference>
<dbReference type="InterPro" id="IPR020843">
    <property type="entry name" value="ER"/>
</dbReference>
<evidence type="ECO:0000256" key="4">
    <source>
        <dbReference type="ARBA" id="ARBA00022833"/>
    </source>
</evidence>
<dbReference type="PANTHER" id="PTHR43350">
    <property type="entry name" value="NAD-DEPENDENT ALCOHOL DEHYDROGENASE"/>
    <property type="match status" value="1"/>
</dbReference>
<dbReference type="Proteomes" id="UP001156389">
    <property type="component" value="Unassembled WGS sequence"/>
</dbReference>
<dbReference type="SMART" id="SM00829">
    <property type="entry name" value="PKS_ER"/>
    <property type="match status" value="1"/>
</dbReference>